<dbReference type="Gene3D" id="3.90.850.10">
    <property type="entry name" value="Fumarylacetoacetase-like, C-terminal domain"/>
    <property type="match status" value="1"/>
</dbReference>
<feature type="binding site" evidence="12">
    <location>
        <position position="248"/>
    </location>
    <ligand>
        <name>substrate</name>
    </ligand>
</feature>
<evidence type="ECO:0000256" key="5">
    <source>
        <dbReference type="ARBA" id="ARBA00022723"/>
    </source>
</evidence>
<evidence type="ECO:0000256" key="8">
    <source>
        <dbReference type="ARBA" id="ARBA00022842"/>
    </source>
</evidence>
<dbReference type="SUPFAM" id="SSF63433">
    <property type="entry name" value="Fumarylacetoacetate hydrolase, FAH, N-terminal domain"/>
    <property type="match status" value="1"/>
</dbReference>
<accession>A0A4U0ZFF4</accession>
<dbReference type="EMBL" id="SWCO01000001">
    <property type="protein sequence ID" value="TKB05270.1"/>
    <property type="molecule type" value="Genomic_DNA"/>
</dbReference>
<feature type="binding site" evidence="13">
    <location>
        <position position="241"/>
    </location>
    <ligand>
        <name>Ca(2+)</name>
        <dbReference type="ChEBI" id="CHEBI:29108"/>
    </ligand>
</feature>
<reference evidence="16 17" key="1">
    <citation type="submission" date="2019-04" db="EMBL/GenBank/DDBJ databases">
        <title>Alteromonas portus sp. nov., an alginate lyase-excreting marine bacterium.</title>
        <authorList>
            <person name="Huang H."/>
            <person name="Mo K."/>
            <person name="Bao S."/>
        </authorList>
    </citation>
    <scope>NUCLEOTIDE SEQUENCE [LARGE SCALE GENOMIC DNA]</scope>
    <source>
        <strain evidence="16 17">HB161718</strain>
    </source>
</reference>
<evidence type="ECO:0000256" key="4">
    <source>
        <dbReference type="ARBA" id="ARBA00012094"/>
    </source>
</evidence>
<keyword evidence="5 13" id="KW-0479">Metal-binding</keyword>
<evidence type="ECO:0000313" key="16">
    <source>
        <dbReference type="EMBL" id="TKB05270.1"/>
    </source>
</evidence>
<dbReference type="InterPro" id="IPR005959">
    <property type="entry name" value="Fumarylacetoacetase"/>
</dbReference>
<comment type="pathway">
    <text evidence="3">Amino-acid degradation; L-phenylalanine degradation; acetoacetate and fumarate from L-phenylalanine: step 6/6.</text>
</comment>
<feature type="binding site" evidence="13">
    <location>
        <position position="241"/>
    </location>
    <ligand>
        <name>Mg(2+)</name>
        <dbReference type="ChEBI" id="CHEBI:18420"/>
    </ligand>
</feature>
<feature type="binding site" evidence="12">
    <location>
        <position position="252"/>
    </location>
    <ligand>
        <name>substrate</name>
    </ligand>
</feature>
<dbReference type="UniPathway" id="UPA00139">
    <property type="reaction ID" value="UER00341"/>
</dbReference>
<feature type="domain" description="Fumarylacetoacetase N-terminal" evidence="15">
    <location>
        <begin position="28"/>
        <end position="127"/>
    </location>
</feature>
<evidence type="ECO:0000256" key="9">
    <source>
        <dbReference type="ARBA" id="ARBA00022878"/>
    </source>
</evidence>
<evidence type="ECO:0000256" key="11">
    <source>
        <dbReference type="PIRSR" id="PIRSR605959-1"/>
    </source>
</evidence>
<dbReference type="Proteomes" id="UP000305471">
    <property type="component" value="Unassembled WGS sequence"/>
</dbReference>
<evidence type="ECO:0000256" key="2">
    <source>
        <dbReference type="ARBA" id="ARBA00001946"/>
    </source>
</evidence>
<comment type="caution">
    <text evidence="16">The sequence shown here is derived from an EMBL/GenBank/DDBJ whole genome shotgun (WGS) entry which is preliminary data.</text>
</comment>
<dbReference type="AlphaFoldDB" id="A0A4U0ZFF4"/>
<dbReference type="InterPro" id="IPR015377">
    <property type="entry name" value="Fumarylacetoacetase_N"/>
</dbReference>
<evidence type="ECO:0000256" key="10">
    <source>
        <dbReference type="ARBA" id="ARBA00023232"/>
    </source>
</evidence>
<dbReference type="OrthoDB" id="3766879at2"/>
<feature type="domain" description="Fumarylacetoacetase-like C-terminal" evidence="14">
    <location>
        <begin position="136"/>
        <end position="420"/>
    </location>
</feature>
<evidence type="ECO:0000313" key="17">
    <source>
        <dbReference type="Proteomes" id="UP000305471"/>
    </source>
</evidence>
<comment type="cofactor">
    <cofactor evidence="2 13">
        <name>Mg(2+)</name>
        <dbReference type="ChEBI" id="CHEBI:18420"/>
    </cofactor>
</comment>
<keyword evidence="7 13" id="KW-0106">Calcium</keyword>
<dbReference type="GO" id="GO:0006572">
    <property type="term" value="P:L-tyrosine catabolic process"/>
    <property type="evidence" value="ECO:0007669"/>
    <property type="project" value="UniProtKB-KW"/>
</dbReference>
<dbReference type="GO" id="GO:0006559">
    <property type="term" value="P:L-phenylalanine catabolic process"/>
    <property type="evidence" value="ECO:0007669"/>
    <property type="project" value="UniProtKB-UniPathway"/>
</dbReference>
<feature type="binding site" evidence="13">
    <location>
        <position position="261"/>
    </location>
    <ligand>
        <name>Mg(2+)</name>
        <dbReference type="ChEBI" id="CHEBI:18420"/>
    </ligand>
</feature>
<keyword evidence="17" id="KW-1185">Reference proteome</keyword>
<dbReference type="InterPro" id="IPR036663">
    <property type="entry name" value="Fumarylacetoacetase_C_sf"/>
</dbReference>
<evidence type="ECO:0000256" key="1">
    <source>
        <dbReference type="ARBA" id="ARBA00001913"/>
    </source>
</evidence>
<evidence type="ECO:0000256" key="3">
    <source>
        <dbReference type="ARBA" id="ARBA00004782"/>
    </source>
</evidence>
<dbReference type="GO" id="GO:0004334">
    <property type="term" value="F:fumarylacetoacetase activity"/>
    <property type="evidence" value="ECO:0007669"/>
    <property type="project" value="UniProtKB-EC"/>
</dbReference>
<keyword evidence="10" id="KW-0585">Phenylalanine catabolism</keyword>
<feature type="binding site" evidence="13">
    <location>
        <position position="207"/>
    </location>
    <ligand>
        <name>Ca(2+)</name>
        <dbReference type="ChEBI" id="CHEBI:29108"/>
    </ligand>
</feature>
<evidence type="ECO:0000256" key="12">
    <source>
        <dbReference type="PIRSR" id="PIRSR605959-2"/>
    </source>
</evidence>
<dbReference type="InterPro" id="IPR011234">
    <property type="entry name" value="Fumarylacetoacetase-like_C"/>
</dbReference>
<dbReference type="EC" id="3.7.1.2" evidence="4"/>
<feature type="binding site" evidence="13">
    <location>
        <position position="209"/>
    </location>
    <ligand>
        <name>Ca(2+)</name>
        <dbReference type="ChEBI" id="CHEBI:29108"/>
    </ligand>
</feature>
<feature type="binding site" evidence="12">
    <location>
        <position position="366"/>
    </location>
    <ligand>
        <name>substrate</name>
    </ligand>
</feature>
<feature type="binding site" evidence="12">
    <location>
        <position position="137"/>
    </location>
    <ligand>
        <name>substrate</name>
    </ligand>
</feature>
<dbReference type="GO" id="GO:1902000">
    <property type="term" value="P:homogentisate catabolic process"/>
    <property type="evidence" value="ECO:0007669"/>
    <property type="project" value="TreeGrafter"/>
</dbReference>
<evidence type="ECO:0000256" key="13">
    <source>
        <dbReference type="PIRSR" id="PIRSR605959-3"/>
    </source>
</evidence>
<gene>
    <name evidence="16" type="primary">fahA</name>
    <name evidence="16" type="ORF">E5672_00655</name>
</gene>
<evidence type="ECO:0000256" key="7">
    <source>
        <dbReference type="ARBA" id="ARBA00022837"/>
    </source>
</evidence>
<evidence type="ECO:0000256" key="6">
    <source>
        <dbReference type="ARBA" id="ARBA00022801"/>
    </source>
</evidence>
<dbReference type="RefSeq" id="WP_136781023.1">
    <property type="nucleotide sequence ID" value="NZ_SWCO01000001.1"/>
</dbReference>
<feature type="binding site" evidence="13">
    <location>
        <position position="135"/>
    </location>
    <ligand>
        <name>Ca(2+)</name>
        <dbReference type="ChEBI" id="CHEBI:29108"/>
    </ligand>
</feature>
<feature type="active site" description="Proton acceptor" evidence="11">
    <location>
        <position position="142"/>
    </location>
</feature>
<dbReference type="InterPro" id="IPR036462">
    <property type="entry name" value="Fumarylacetoacetase_N_sf"/>
</dbReference>
<dbReference type="SUPFAM" id="SSF56529">
    <property type="entry name" value="FAH"/>
    <property type="match status" value="1"/>
</dbReference>
<dbReference type="NCBIfam" id="TIGR01266">
    <property type="entry name" value="fum_ac_acetase"/>
    <property type="match status" value="1"/>
</dbReference>
<name>A0A4U0ZFF4_9ALTE</name>
<feature type="binding site" evidence="13">
    <location>
        <position position="265"/>
    </location>
    <ligand>
        <name>Mg(2+)</name>
        <dbReference type="ChEBI" id="CHEBI:18420"/>
    </ligand>
</feature>
<protein>
    <recommendedName>
        <fullName evidence="4">fumarylacetoacetase</fullName>
        <ecNumber evidence="4">3.7.1.2</ecNumber>
    </recommendedName>
</protein>
<evidence type="ECO:0000259" key="15">
    <source>
        <dbReference type="Pfam" id="PF09298"/>
    </source>
</evidence>
<dbReference type="Pfam" id="PF01557">
    <property type="entry name" value="FAA_hydrolase"/>
    <property type="match status" value="1"/>
</dbReference>
<dbReference type="Pfam" id="PF09298">
    <property type="entry name" value="FAA_hydrolase_N"/>
    <property type="match status" value="1"/>
</dbReference>
<dbReference type="Gene3D" id="2.30.30.230">
    <property type="entry name" value="Fumarylacetoacetase, N-terminal domain"/>
    <property type="match status" value="1"/>
</dbReference>
<keyword evidence="8 13" id="KW-0460">Magnesium</keyword>
<dbReference type="GO" id="GO:0046872">
    <property type="term" value="F:metal ion binding"/>
    <property type="evidence" value="ECO:0007669"/>
    <property type="project" value="UniProtKB-KW"/>
</dbReference>
<evidence type="ECO:0000259" key="14">
    <source>
        <dbReference type="Pfam" id="PF01557"/>
    </source>
</evidence>
<dbReference type="PANTHER" id="PTHR43069:SF2">
    <property type="entry name" value="FUMARYLACETOACETASE"/>
    <property type="match status" value="1"/>
</dbReference>
<keyword evidence="6 16" id="KW-0378">Hydrolase</keyword>
<keyword evidence="9" id="KW-0828">Tyrosine catabolism</keyword>
<proteinExistence type="predicted"/>
<feature type="binding site" evidence="12">
    <location>
        <position position="151"/>
    </location>
    <ligand>
        <name>substrate</name>
    </ligand>
</feature>
<sequence>MAQPDETHDEALFSWLKSANQHPDFPIQNLPMGVFKTRDLPPRCGVAIGDEIIDLAKLATSSPFDGLAGEALSTLTGKTLNPFIQLPRSYSAAFRLALSRSLRAGSRLEAIVRETLISKHDVEMCLPCSIGDYTDFYTSIHHATAVGKLFRPDNPLLPNYKWLPIGYHGRASSVVVSGQQVYRPNGQVLRPNSNEPVMLPSEKLDYEAELGIFIGCPSPQFSPLEIEQAEKHFFGVCMLNDWSARDIQAWEYQPLGPFLSKNFVTSISPWIVTAEALIPFRVQPTKYSDRPYVAALNSPFNTSNGGLDIQMRVSLRTAQMKASNEAPVTLSKTSFKHAYWTVAQMISHHTTTGCNLNAGDLFGSGTQSGPEPEEAGSLLELTEGGKKPLTLPNGEQRTFLEDGDEIILSGFCISSSGLRIGIGNVSGQIASTTPGPGAPMFSGQSL</sequence>
<organism evidence="16 17">
    <name type="scientific">Alteromonas portus</name>
    <dbReference type="NCBI Taxonomy" id="2565549"/>
    <lineage>
        <taxon>Bacteria</taxon>
        <taxon>Pseudomonadati</taxon>
        <taxon>Pseudomonadota</taxon>
        <taxon>Gammaproteobacteria</taxon>
        <taxon>Alteromonadales</taxon>
        <taxon>Alteromonadaceae</taxon>
        <taxon>Alteromonas/Salinimonas group</taxon>
        <taxon>Alteromonas</taxon>
    </lineage>
</organism>
<comment type="cofactor">
    <cofactor evidence="1 13">
        <name>Ca(2+)</name>
        <dbReference type="ChEBI" id="CHEBI:29108"/>
    </cofactor>
</comment>
<dbReference type="PANTHER" id="PTHR43069">
    <property type="entry name" value="FUMARYLACETOACETASE"/>
    <property type="match status" value="1"/>
</dbReference>